<evidence type="ECO:0000256" key="5">
    <source>
        <dbReference type="ARBA" id="ARBA00023136"/>
    </source>
</evidence>
<evidence type="ECO:0000313" key="8">
    <source>
        <dbReference type="EMBL" id="QFY42828.1"/>
    </source>
</evidence>
<keyword evidence="2" id="KW-1003">Cell membrane</keyword>
<feature type="transmembrane region" description="Helical" evidence="6">
    <location>
        <begin position="230"/>
        <end position="251"/>
    </location>
</feature>
<evidence type="ECO:0000256" key="4">
    <source>
        <dbReference type="ARBA" id="ARBA00022989"/>
    </source>
</evidence>
<feature type="transmembrane region" description="Helical" evidence="6">
    <location>
        <begin position="12"/>
        <end position="34"/>
    </location>
</feature>
<dbReference type="OrthoDB" id="9813617at2"/>
<keyword evidence="4 6" id="KW-1133">Transmembrane helix</keyword>
<evidence type="ECO:0000259" key="7">
    <source>
        <dbReference type="Pfam" id="PF00892"/>
    </source>
</evidence>
<dbReference type="InterPro" id="IPR000620">
    <property type="entry name" value="EamA_dom"/>
</dbReference>
<evidence type="ECO:0000256" key="6">
    <source>
        <dbReference type="SAM" id="Phobius"/>
    </source>
</evidence>
<dbReference type="Gene3D" id="1.10.3730.20">
    <property type="match status" value="1"/>
</dbReference>
<proteinExistence type="predicted"/>
<keyword evidence="9" id="KW-1185">Reference proteome</keyword>
<evidence type="ECO:0000313" key="9">
    <source>
        <dbReference type="Proteomes" id="UP000325755"/>
    </source>
</evidence>
<keyword evidence="3 6" id="KW-0812">Transmembrane</keyword>
<feature type="transmembrane region" description="Helical" evidence="6">
    <location>
        <begin position="142"/>
        <end position="162"/>
    </location>
</feature>
<feature type="transmembrane region" description="Helical" evidence="6">
    <location>
        <begin position="287"/>
        <end position="305"/>
    </location>
</feature>
<feature type="transmembrane region" description="Helical" evidence="6">
    <location>
        <begin position="200"/>
        <end position="218"/>
    </location>
</feature>
<sequence>MNNQQQQGAALCSSLAGGIFVCLAAIGFSVKAVLVKLAYDYDVDAVSLLALRMAFSLPFFVLMLFAPQSGGGGDKPRFGEYLHMFGLGLLGYYLASYLDFLGLQYISAGLERMILFLYPTLVIVLSAIFLRRRISGREGVALILSYIGIGAVFFQQIVLDYSMQQERILGVVLVFISAVSYAVYLMGSGRLIVRFGATRFTAWAMITASIASLAQFAFDKEPGLPGFAAPVYGLALIMALVSTVFPSWLLAHGLKRIGASRSAMLGSIGPVSTCILAYFILDETLDLLQIAGFLLVLAGVLVVSVKSSASNPR</sequence>
<dbReference type="InParanoid" id="A0A5Q0BL31"/>
<dbReference type="GO" id="GO:0005886">
    <property type="term" value="C:plasma membrane"/>
    <property type="evidence" value="ECO:0007669"/>
    <property type="project" value="UniProtKB-SubCell"/>
</dbReference>
<evidence type="ECO:0000256" key="2">
    <source>
        <dbReference type="ARBA" id="ARBA00022475"/>
    </source>
</evidence>
<evidence type="ECO:0000256" key="1">
    <source>
        <dbReference type="ARBA" id="ARBA00004651"/>
    </source>
</evidence>
<feature type="transmembrane region" description="Helical" evidence="6">
    <location>
        <begin position="168"/>
        <end position="188"/>
    </location>
</feature>
<comment type="subcellular location">
    <subcellularLocation>
        <location evidence="1">Cell membrane</location>
        <topology evidence="1">Multi-pass membrane protein</topology>
    </subcellularLocation>
</comment>
<dbReference type="Pfam" id="PF00892">
    <property type="entry name" value="EamA"/>
    <property type="match status" value="2"/>
</dbReference>
<evidence type="ECO:0000256" key="3">
    <source>
        <dbReference type="ARBA" id="ARBA00022692"/>
    </source>
</evidence>
<dbReference type="PANTHER" id="PTHR42920:SF5">
    <property type="entry name" value="EAMA DOMAIN-CONTAINING PROTEIN"/>
    <property type="match status" value="1"/>
</dbReference>
<accession>A0A5Q0BL31</accession>
<gene>
    <name evidence="8" type="ORF">F6R98_09510</name>
</gene>
<dbReference type="RefSeq" id="WP_153248820.1">
    <property type="nucleotide sequence ID" value="NZ_CP044205.1"/>
</dbReference>
<feature type="transmembrane region" description="Helical" evidence="6">
    <location>
        <begin position="110"/>
        <end position="130"/>
    </location>
</feature>
<feature type="transmembrane region" description="Helical" evidence="6">
    <location>
        <begin position="46"/>
        <end position="66"/>
    </location>
</feature>
<dbReference type="Proteomes" id="UP000325755">
    <property type="component" value="Chromosome"/>
</dbReference>
<feature type="transmembrane region" description="Helical" evidence="6">
    <location>
        <begin position="263"/>
        <end position="281"/>
    </location>
</feature>
<dbReference type="SUPFAM" id="SSF103481">
    <property type="entry name" value="Multidrug resistance efflux transporter EmrE"/>
    <property type="match status" value="2"/>
</dbReference>
<dbReference type="InterPro" id="IPR037185">
    <property type="entry name" value="EmrE-like"/>
</dbReference>
<keyword evidence="5 6" id="KW-0472">Membrane</keyword>
<dbReference type="AlphaFoldDB" id="A0A5Q0BL31"/>
<feature type="transmembrane region" description="Helical" evidence="6">
    <location>
        <begin position="78"/>
        <end position="98"/>
    </location>
</feature>
<name>A0A5Q0BL31_9GAMM</name>
<protein>
    <submittedName>
        <fullName evidence="8">DMT family transporter</fullName>
    </submittedName>
</protein>
<dbReference type="InterPro" id="IPR051258">
    <property type="entry name" value="Diverse_Substrate_Transporter"/>
</dbReference>
<dbReference type="PANTHER" id="PTHR42920">
    <property type="entry name" value="OS03G0707200 PROTEIN-RELATED"/>
    <property type="match status" value="1"/>
</dbReference>
<dbReference type="KEGG" id="mmob:F6R98_09510"/>
<feature type="domain" description="EamA" evidence="7">
    <location>
        <begin position="169"/>
        <end position="304"/>
    </location>
</feature>
<organism evidence="8 9">
    <name type="scientific">Candidatus Methylospira mobilis</name>
    <dbReference type="NCBI Taxonomy" id="1808979"/>
    <lineage>
        <taxon>Bacteria</taxon>
        <taxon>Pseudomonadati</taxon>
        <taxon>Pseudomonadota</taxon>
        <taxon>Gammaproteobacteria</taxon>
        <taxon>Methylococcales</taxon>
        <taxon>Methylococcaceae</taxon>
        <taxon>Candidatus Methylospira</taxon>
    </lineage>
</organism>
<feature type="domain" description="EamA" evidence="7">
    <location>
        <begin position="17"/>
        <end position="152"/>
    </location>
</feature>
<reference evidence="8 9" key="1">
    <citation type="submission" date="2019-09" db="EMBL/GenBank/DDBJ databases">
        <title>Ecophysiology of the spiral-shaped methanotroph Methylospira mobilis as revealed by the complete genome sequence.</title>
        <authorList>
            <person name="Oshkin I.Y."/>
            <person name="Dedysh S.N."/>
            <person name="Miroshnikov K."/>
            <person name="Danilova O.V."/>
            <person name="Hakobyan A."/>
            <person name="Liesack W."/>
        </authorList>
    </citation>
    <scope>NUCLEOTIDE SEQUENCE [LARGE SCALE GENOMIC DNA]</scope>
    <source>
        <strain evidence="8 9">Shm1</strain>
    </source>
</reference>
<dbReference type="EMBL" id="CP044205">
    <property type="protein sequence ID" value="QFY42828.1"/>
    <property type="molecule type" value="Genomic_DNA"/>
</dbReference>